<dbReference type="PRINTS" id="PR00154">
    <property type="entry name" value="AMPBINDING"/>
</dbReference>
<dbReference type="AlphaFoldDB" id="A0A1H3DBS9"/>
<dbReference type="InterPro" id="IPR010071">
    <property type="entry name" value="AA_adenyl_dom"/>
</dbReference>
<dbReference type="OrthoDB" id="3243414at2"/>
<dbReference type="Gene3D" id="3.30.300.30">
    <property type="match status" value="1"/>
</dbReference>
<dbReference type="SUPFAM" id="SSF47336">
    <property type="entry name" value="ACP-like"/>
    <property type="match status" value="1"/>
</dbReference>
<evidence type="ECO:0000313" key="5">
    <source>
        <dbReference type="Proteomes" id="UP000199515"/>
    </source>
</evidence>
<reference evidence="4 5" key="1">
    <citation type="submission" date="2016-10" db="EMBL/GenBank/DDBJ databases">
        <authorList>
            <person name="de Groot N.N."/>
        </authorList>
    </citation>
    <scope>NUCLEOTIDE SEQUENCE [LARGE SCALE GENOMIC DNA]</scope>
    <source>
        <strain evidence="4 5">CPCC 202699</strain>
    </source>
</reference>
<dbReference type="EMBL" id="FNON01000003">
    <property type="protein sequence ID" value="SDX63851.1"/>
    <property type="molecule type" value="Genomic_DNA"/>
</dbReference>
<evidence type="ECO:0000256" key="2">
    <source>
        <dbReference type="ARBA" id="ARBA00022553"/>
    </source>
</evidence>
<dbReference type="InterPro" id="IPR020845">
    <property type="entry name" value="AMP-binding_CS"/>
</dbReference>
<protein>
    <submittedName>
        <fullName evidence="4">Amino acid adenylation domain-containing protein</fullName>
    </submittedName>
</protein>
<dbReference type="CDD" id="cd12117">
    <property type="entry name" value="A_NRPS_Srf_like"/>
    <property type="match status" value="1"/>
</dbReference>
<dbReference type="Gene3D" id="2.30.38.10">
    <property type="entry name" value="Luciferase, Domain 3"/>
    <property type="match status" value="1"/>
</dbReference>
<dbReference type="GO" id="GO:0043041">
    <property type="term" value="P:amino acid activation for nonribosomal peptide biosynthetic process"/>
    <property type="evidence" value="ECO:0007669"/>
    <property type="project" value="TreeGrafter"/>
</dbReference>
<dbReference type="Pfam" id="PF00550">
    <property type="entry name" value="PP-binding"/>
    <property type="match status" value="1"/>
</dbReference>
<dbReference type="STRING" id="589385.SAMN05421504_103329"/>
<dbReference type="InterPro" id="IPR006162">
    <property type="entry name" value="Ppantetheine_attach_site"/>
</dbReference>
<gene>
    <name evidence="4" type="ORF">SAMN05421504_103329</name>
</gene>
<accession>A0A1H3DBS9</accession>
<dbReference type="Pfam" id="PF13193">
    <property type="entry name" value="AMP-binding_C"/>
    <property type="match status" value="1"/>
</dbReference>
<dbReference type="RefSeq" id="WP_091290380.1">
    <property type="nucleotide sequence ID" value="NZ_FNON01000003.1"/>
</dbReference>
<dbReference type="InterPro" id="IPR000873">
    <property type="entry name" value="AMP-dep_synth/lig_dom"/>
</dbReference>
<dbReference type="GO" id="GO:0009239">
    <property type="term" value="P:enterobactin biosynthetic process"/>
    <property type="evidence" value="ECO:0007669"/>
    <property type="project" value="TreeGrafter"/>
</dbReference>
<keyword evidence="5" id="KW-1185">Reference proteome</keyword>
<dbReference type="GO" id="GO:0031177">
    <property type="term" value="F:phosphopantetheine binding"/>
    <property type="evidence" value="ECO:0007669"/>
    <property type="project" value="InterPro"/>
</dbReference>
<dbReference type="Gene3D" id="3.40.50.980">
    <property type="match status" value="2"/>
</dbReference>
<keyword evidence="2" id="KW-0597">Phosphoprotein</keyword>
<dbReference type="GO" id="GO:0005829">
    <property type="term" value="C:cytosol"/>
    <property type="evidence" value="ECO:0007669"/>
    <property type="project" value="TreeGrafter"/>
</dbReference>
<dbReference type="Proteomes" id="UP000199515">
    <property type="component" value="Unassembled WGS sequence"/>
</dbReference>
<dbReference type="InterPro" id="IPR045851">
    <property type="entry name" value="AMP-bd_C_sf"/>
</dbReference>
<dbReference type="Pfam" id="PF00501">
    <property type="entry name" value="AMP-binding"/>
    <property type="match status" value="2"/>
</dbReference>
<dbReference type="InterPro" id="IPR009081">
    <property type="entry name" value="PP-bd_ACP"/>
</dbReference>
<evidence type="ECO:0000256" key="1">
    <source>
        <dbReference type="ARBA" id="ARBA00022450"/>
    </source>
</evidence>
<name>A0A1H3DBS9_9PSEU</name>
<dbReference type="GO" id="GO:0009366">
    <property type="term" value="C:enterobactin synthetase complex"/>
    <property type="evidence" value="ECO:0007669"/>
    <property type="project" value="TreeGrafter"/>
</dbReference>
<dbReference type="NCBIfam" id="TIGR01733">
    <property type="entry name" value="AA-adenyl-dom"/>
    <property type="match status" value="1"/>
</dbReference>
<dbReference type="InterPro" id="IPR020806">
    <property type="entry name" value="PKS_PP-bd"/>
</dbReference>
<dbReference type="Gene3D" id="3.40.50.1820">
    <property type="entry name" value="alpha/beta hydrolase"/>
    <property type="match status" value="1"/>
</dbReference>
<dbReference type="PANTHER" id="PTHR45527">
    <property type="entry name" value="NONRIBOSOMAL PEPTIDE SYNTHETASE"/>
    <property type="match status" value="1"/>
</dbReference>
<sequence length="551" mass="58339">MSIVDHFRARAAEFPSRTAIRDGESTLTYAELAERASRMAASLASRGVRRGDIVGVHMRRSADTIVALLGILQAGAAYLALDTRYPDERVKFMLSDAGADVVITEVGDLPPGETTVAVDAEDLAYVAYTSGSTGKPKGVMVPHRGVTRLVIDPDFVDITPDDVFLQLAPIAFDASTLEIWGALLNGAQLVIPPAGDLSLSSLTTHIREAGVTVLWLTAGLFHQVVDFGLDDLKGLRYLLAGGDVLSAPHVGKALEALPETVLVNGYGPTENTTFTCCHRITAADGPIPIGQAITGTTVTVLDEDLRPSDTGELFTSGDGLAHGYLGRPALTAEKFLPAPGGARMYRTGDLVKTGPAIEFVGRADRQVKIRGFRIELGEVEAAIAAIPEVAQHCLLIKDAPGGKSIQAAVVLAGELSLLDLRRRLGETLPSYAVPSLVTVVDALPLTVNGKVDTQALEAKIGTGRPELMCDYREPSTPAEKTVVELWSDHLGITGIGADDDFFELGGHSLLGVRIIADLHREFGVEVSPRAFYLNPTPAGMAEAVTQEEAAA</sequence>
<evidence type="ECO:0000313" key="4">
    <source>
        <dbReference type="EMBL" id="SDX63851.1"/>
    </source>
</evidence>
<keyword evidence="1" id="KW-0596">Phosphopantetheine</keyword>
<organism evidence="4 5">
    <name type="scientific">Amycolatopsis xylanica</name>
    <dbReference type="NCBI Taxonomy" id="589385"/>
    <lineage>
        <taxon>Bacteria</taxon>
        <taxon>Bacillati</taxon>
        <taxon>Actinomycetota</taxon>
        <taxon>Actinomycetes</taxon>
        <taxon>Pseudonocardiales</taxon>
        <taxon>Pseudonocardiaceae</taxon>
        <taxon>Amycolatopsis</taxon>
    </lineage>
</organism>
<evidence type="ECO:0000259" key="3">
    <source>
        <dbReference type="PROSITE" id="PS50075"/>
    </source>
</evidence>
<dbReference type="PROSITE" id="PS00012">
    <property type="entry name" value="PHOSPHOPANTETHEINE"/>
    <property type="match status" value="1"/>
</dbReference>
<dbReference type="InterPro" id="IPR025110">
    <property type="entry name" value="AMP-bd_C"/>
</dbReference>
<dbReference type="PROSITE" id="PS50075">
    <property type="entry name" value="CARRIER"/>
    <property type="match status" value="1"/>
</dbReference>
<dbReference type="InterPro" id="IPR029058">
    <property type="entry name" value="AB_hydrolase_fold"/>
</dbReference>
<dbReference type="SUPFAM" id="SSF56801">
    <property type="entry name" value="Acetyl-CoA synthetase-like"/>
    <property type="match status" value="1"/>
</dbReference>
<proteinExistence type="predicted"/>
<dbReference type="SMART" id="SM00823">
    <property type="entry name" value="PKS_PP"/>
    <property type="match status" value="1"/>
</dbReference>
<dbReference type="GO" id="GO:0047527">
    <property type="term" value="F:2,3-dihydroxybenzoate-serine ligase activity"/>
    <property type="evidence" value="ECO:0007669"/>
    <property type="project" value="TreeGrafter"/>
</dbReference>
<feature type="domain" description="Carrier" evidence="3">
    <location>
        <begin position="473"/>
        <end position="548"/>
    </location>
</feature>
<dbReference type="InterPro" id="IPR020459">
    <property type="entry name" value="AMP-binding"/>
</dbReference>
<dbReference type="InterPro" id="IPR036736">
    <property type="entry name" value="ACP-like_sf"/>
</dbReference>
<dbReference type="PANTHER" id="PTHR45527:SF1">
    <property type="entry name" value="FATTY ACID SYNTHASE"/>
    <property type="match status" value="1"/>
</dbReference>
<dbReference type="PROSITE" id="PS00455">
    <property type="entry name" value="AMP_BINDING"/>
    <property type="match status" value="1"/>
</dbReference>